<dbReference type="InterPro" id="IPR015350">
    <property type="entry name" value="Beta-trefoil_DNA-bd_dom"/>
</dbReference>
<dbReference type="GO" id="GO:0001228">
    <property type="term" value="F:DNA-binding transcription activator activity, RNA polymerase II-specific"/>
    <property type="evidence" value="ECO:0007669"/>
    <property type="project" value="InterPro"/>
</dbReference>
<dbReference type="SUPFAM" id="SSF110217">
    <property type="entry name" value="DNA-binding protein LAG-1 (CSL)"/>
    <property type="match status" value="1"/>
</dbReference>
<keyword evidence="15" id="KW-1185">Reference proteome</keyword>
<dbReference type="SMART" id="SM01267">
    <property type="entry name" value="LAG1_DNAbind"/>
    <property type="match status" value="1"/>
</dbReference>
<organism evidence="14 15">
    <name type="scientific">Synaphobranchus kaupii</name>
    <name type="common">Kaup's arrowtooth eel</name>
    <dbReference type="NCBI Taxonomy" id="118154"/>
    <lineage>
        <taxon>Eukaryota</taxon>
        <taxon>Metazoa</taxon>
        <taxon>Chordata</taxon>
        <taxon>Craniata</taxon>
        <taxon>Vertebrata</taxon>
        <taxon>Euteleostomi</taxon>
        <taxon>Actinopterygii</taxon>
        <taxon>Neopterygii</taxon>
        <taxon>Teleostei</taxon>
        <taxon>Anguilliformes</taxon>
        <taxon>Synaphobranchidae</taxon>
        <taxon>Synaphobranchus</taxon>
    </lineage>
</organism>
<dbReference type="InterPro" id="IPR008967">
    <property type="entry name" value="p53-like_TF_DNA-bd_sf"/>
</dbReference>
<evidence type="ECO:0000256" key="11">
    <source>
        <dbReference type="SAM" id="MobiDB-lite"/>
    </source>
</evidence>
<keyword evidence="4" id="KW-0238">DNA-binding</keyword>
<dbReference type="InterPro" id="IPR038007">
    <property type="entry name" value="RBP-Jkappa_IPT"/>
</dbReference>
<dbReference type="Pfam" id="PF09270">
    <property type="entry name" value="BTD"/>
    <property type="match status" value="1"/>
</dbReference>
<dbReference type="SMART" id="SM01268">
    <property type="entry name" value="BTD"/>
    <property type="match status" value="1"/>
</dbReference>
<evidence type="ECO:0000256" key="9">
    <source>
        <dbReference type="ARBA" id="ARBA00069195"/>
    </source>
</evidence>
<evidence type="ECO:0000259" key="13">
    <source>
        <dbReference type="SMART" id="SM01268"/>
    </source>
</evidence>
<dbReference type="FunFam" id="2.60.40.1450:FF:000002">
    <property type="entry name" value="Recombination signal binding protein for immunoglobulin kappa J region like"/>
    <property type="match status" value="1"/>
</dbReference>
<dbReference type="Proteomes" id="UP001152622">
    <property type="component" value="Chromosome 5"/>
</dbReference>
<sequence>MSSMQERVAGLVVPEFSALSMEHRRGDGENVPVAVPASLDSAKSYVPGDTLTHLGTLRGRTEAPPPLPEWDSKLDQSLVQQSGLSRESVRQYLHLRPDQSVLILHAKVAQKSYGNEKRFFCPPPCVYLSGLGWKLRQDRLKASGLGDSCCQLLGYMGLDNTGSAQVDTFKLTFEDQPGGKKFACAKALYISDADKRKHFRLVLKLFLGNGQEIGSFYSRLIKVISKPSQKKQSMKNADLCISSGSKVSLFNRLRSQTVSTRYLAVEGGAFVASARQWTAFTVTLVDEQQSEQGEYSLREGYICYGCVLQLVCTVTGVALPPMVIRKVNKQQAILDVDEPVSQLHKCAFHLKGSNKMYLCLSNDKIIQFQADPCQKDPSRELLNDGSCWTIIGTETVDYTFSQSLVCLQTSVTPIPVVSGLELNGGGHVAMLEIHGENFGPHLKVWFGDVEAETMFRTPKSMLCVVPDVSVFSGEWRWLRRAITVPLSLVRLDGLIYSSTFSFTYTPEHTPTPQPKAAPVCPADSDSLLDSIHQEFTRTNFHFFMQS</sequence>
<evidence type="ECO:0000256" key="5">
    <source>
        <dbReference type="ARBA" id="ARBA00023163"/>
    </source>
</evidence>
<dbReference type="InterPro" id="IPR036358">
    <property type="entry name" value="BTD_sf"/>
</dbReference>
<evidence type="ECO:0000256" key="7">
    <source>
        <dbReference type="ARBA" id="ARBA00055625"/>
    </source>
</evidence>
<dbReference type="Gene3D" id="2.80.10.50">
    <property type="match status" value="1"/>
</dbReference>
<evidence type="ECO:0000256" key="8">
    <source>
        <dbReference type="ARBA" id="ARBA00064475"/>
    </source>
</evidence>
<comment type="subcellular location">
    <subcellularLocation>
        <location evidence="1">Nucleus</location>
    </subcellularLocation>
</comment>
<dbReference type="InterPro" id="IPR037095">
    <property type="entry name" value="RBP-J/Cbf11_DNA-bd_sf"/>
</dbReference>
<evidence type="ECO:0000256" key="2">
    <source>
        <dbReference type="ARBA" id="ARBA00009704"/>
    </source>
</evidence>
<evidence type="ECO:0000256" key="3">
    <source>
        <dbReference type="ARBA" id="ARBA00023015"/>
    </source>
</evidence>
<proteinExistence type="inferred from homology"/>
<protein>
    <recommendedName>
        <fullName evidence="9">Recombining binding protein suppressor of hairless-like protein</fullName>
    </recommendedName>
    <alternativeName>
        <fullName evidence="10">Transcription factor RBP-L</fullName>
    </alternativeName>
</protein>
<evidence type="ECO:0000256" key="6">
    <source>
        <dbReference type="ARBA" id="ARBA00023242"/>
    </source>
</evidence>
<dbReference type="InterPro" id="IPR014756">
    <property type="entry name" value="Ig_E-set"/>
</dbReference>
<evidence type="ECO:0000313" key="14">
    <source>
        <dbReference type="EMBL" id="KAJ8358584.1"/>
    </source>
</evidence>
<dbReference type="InterPro" id="IPR015351">
    <property type="entry name" value="RBP-J/Cbf11/Cbf12_DNA-bd"/>
</dbReference>
<dbReference type="SUPFAM" id="SSF81296">
    <property type="entry name" value="E set domains"/>
    <property type="match status" value="1"/>
</dbReference>
<dbReference type="AlphaFoldDB" id="A0A9Q1FGZ4"/>
<accession>A0A9Q1FGZ4</accession>
<evidence type="ECO:0000256" key="4">
    <source>
        <dbReference type="ARBA" id="ARBA00023125"/>
    </source>
</evidence>
<dbReference type="Pfam" id="PF20144">
    <property type="entry name" value="TIG_SUH"/>
    <property type="match status" value="1"/>
</dbReference>
<keyword evidence="3" id="KW-0805">Transcription regulation</keyword>
<feature type="domain" description="RBP-J/Cbf11/Cbf12 DNA binding" evidence="12">
    <location>
        <begin position="100"/>
        <end position="238"/>
    </location>
</feature>
<dbReference type="Gene3D" id="2.60.40.1450">
    <property type="entry name" value="LAG1, DNA binding domain"/>
    <property type="match status" value="1"/>
</dbReference>
<dbReference type="InterPro" id="IPR040159">
    <property type="entry name" value="CLS_fam"/>
</dbReference>
<dbReference type="GO" id="GO:0007399">
    <property type="term" value="P:nervous system development"/>
    <property type="evidence" value="ECO:0007669"/>
    <property type="project" value="UniProtKB-ARBA"/>
</dbReference>
<evidence type="ECO:0000256" key="10">
    <source>
        <dbReference type="ARBA" id="ARBA00080063"/>
    </source>
</evidence>
<feature type="domain" description="Beta-trefoil DNA-binding" evidence="13">
    <location>
        <begin position="239"/>
        <end position="388"/>
    </location>
</feature>
<keyword evidence="6" id="KW-0539">Nucleus</keyword>
<dbReference type="GO" id="GO:0000978">
    <property type="term" value="F:RNA polymerase II cis-regulatory region sequence-specific DNA binding"/>
    <property type="evidence" value="ECO:0007669"/>
    <property type="project" value="InterPro"/>
</dbReference>
<dbReference type="Pfam" id="PF09271">
    <property type="entry name" value="LAG1-DNAbind"/>
    <property type="match status" value="1"/>
</dbReference>
<dbReference type="EMBL" id="JAINUF010000005">
    <property type="protein sequence ID" value="KAJ8358584.1"/>
    <property type="molecule type" value="Genomic_DNA"/>
</dbReference>
<gene>
    <name evidence="14" type="ORF">SKAU_G00151090</name>
</gene>
<keyword evidence="5" id="KW-0804">Transcription</keyword>
<evidence type="ECO:0000259" key="12">
    <source>
        <dbReference type="SMART" id="SM01267"/>
    </source>
</evidence>
<reference evidence="14" key="1">
    <citation type="journal article" date="2023" name="Science">
        <title>Genome structures resolve the early diversification of teleost fishes.</title>
        <authorList>
            <person name="Parey E."/>
            <person name="Louis A."/>
            <person name="Montfort J."/>
            <person name="Bouchez O."/>
            <person name="Roques C."/>
            <person name="Iampietro C."/>
            <person name="Lluch J."/>
            <person name="Castinel A."/>
            <person name="Donnadieu C."/>
            <person name="Desvignes T."/>
            <person name="Floi Bucao C."/>
            <person name="Jouanno E."/>
            <person name="Wen M."/>
            <person name="Mejri S."/>
            <person name="Dirks R."/>
            <person name="Jansen H."/>
            <person name="Henkel C."/>
            <person name="Chen W.J."/>
            <person name="Zahm M."/>
            <person name="Cabau C."/>
            <person name="Klopp C."/>
            <person name="Thompson A.W."/>
            <person name="Robinson-Rechavi M."/>
            <person name="Braasch I."/>
            <person name="Lecointre G."/>
            <person name="Bobe J."/>
            <person name="Postlethwait J.H."/>
            <person name="Berthelot C."/>
            <person name="Roest Crollius H."/>
            <person name="Guiguen Y."/>
        </authorList>
    </citation>
    <scope>NUCLEOTIDE SEQUENCE</scope>
    <source>
        <strain evidence="14">WJC10195</strain>
    </source>
</reference>
<evidence type="ECO:0000313" key="15">
    <source>
        <dbReference type="Proteomes" id="UP001152622"/>
    </source>
</evidence>
<dbReference type="Gene3D" id="2.60.40.10">
    <property type="entry name" value="Immunoglobulins"/>
    <property type="match status" value="1"/>
</dbReference>
<dbReference type="FunFam" id="2.60.40.10:FF:000074">
    <property type="entry name" value="Recombining binding protein suppressor of hairless, putative"/>
    <property type="match status" value="1"/>
</dbReference>
<feature type="region of interest" description="Disordered" evidence="11">
    <location>
        <begin position="53"/>
        <end position="72"/>
    </location>
</feature>
<dbReference type="PANTHER" id="PTHR10665">
    <property type="entry name" value="RECOMBINING BINDING PROTEIN SUPPRESSOR OF HAIRLESS"/>
    <property type="match status" value="1"/>
</dbReference>
<comment type="similarity">
    <text evidence="2">Belongs to the Su(H) family.</text>
</comment>
<name>A0A9Q1FGZ4_SYNKA</name>
<comment type="function">
    <text evidence="7">Putative transcription factor, which cooperates with EBNA2 to activate transcription.</text>
</comment>
<dbReference type="GO" id="GO:0005634">
    <property type="term" value="C:nucleus"/>
    <property type="evidence" value="ECO:0007669"/>
    <property type="project" value="UniProtKB-SubCell"/>
</dbReference>
<comment type="subunit">
    <text evidence="8">Interacts weakly with EBNA2. Does not interact with any Notch proteins.</text>
</comment>
<evidence type="ECO:0000256" key="1">
    <source>
        <dbReference type="ARBA" id="ARBA00004123"/>
    </source>
</evidence>
<comment type="caution">
    <text evidence="14">The sequence shown here is derived from an EMBL/GenBank/DDBJ whole genome shotgun (WGS) entry which is preliminary data.</text>
</comment>
<dbReference type="FunFam" id="2.80.10.50:FF:000003">
    <property type="entry name" value="recombining binding protein suppressor of hairless"/>
    <property type="match status" value="1"/>
</dbReference>
<dbReference type="InterPro" id="IPR013783">
    <property type="entry name" value="Ig-like_fold"/>
</dbReference>
<dbReference type="OrthoDB" id="5600360at2759"/>
<dbReference type="SUPFAM" id="SSF49417">
    <property type="entry name" value="p53-like transcription factors"/>
    <property type="match status" value="1"/>
</dbReference>